<organism evidence="2 3">
    <name type="scientific">Sutcliffiella horikoshii</name>
    <dbReference type="NCBI Taxonomy" id="79883"/>
    <lineage>
        <taxon>Bacteria</taxon>
        <taxon>Bacillati</taxon>
        <taxon>Bacillota</taxon>
        <taxon>Bacilli</taxon>
        <taxon>Bacillales</taxon>
        <taxon>Bacillaceae</taxon>
        <taxon>Sutcliffiella</taxon>
    </lineage>
</organism>
<dbReference type="Gene3D" id="1.10.10.60">
    <property type="entry name" value="Homeodomain-like"/>
    <property type="match status" value="1"/>
</dbReference>
<reference evidence="2 3" key="1">
    <citation type="submission" date="2019-08" db="EMBL/GenBank/DDBJ databases">
        <title>Bacillus genomes from the desert of Cuatro Cienegas, Coahuila.</title>
        <authorList>
            <person name="Olmedo-Alvarez G."/>
        </authorList>
    </citation>
    <scope>NUCLEOTIDE SEQUENCE [LARGE SCALE GENOMIC DNA]</scope>
    <source>
        <strain evidence="2 3">CH28_1T</strain>
    </source>
</reference>
<accession>A0A5D4SEE1</accession>
<dbReference type="Pfam" id="PF13022">
    <property type="entry name" value="HTH_Tnp_1_2"/>
    <property type="match status" value="1"/>
</dbReference>
<dbReference type="EMBL" id="VTEV01000015">
    <property type="protein sequence ID" value="TYS60484.1"/>
    <property type="molecule type" value="Genomic_DNA"/>
</dbReference>
<dbReference type="InterPro" id="IPR024978">
    <property type="entry name" value="Homeodomain_phBC6A51-type"/>
</dbReference>
<feature type="domain" description="Homeodomain phBC6A51-type" evidence="1">
    <location>
        <begin position="4"/>
        <end position="114"/>
    </location>
</feature>
<dbReference type="OrthoDB" id="2199833at2"/>
<dbReference type="AlphaFoldDB" id="A0A5D4SEE1"/>
<evidence type="ECO:0000313" key="2">
    <source>
        <dbReference type="EMBL" id="TYS60484.1"/>
    </source>
</evidence>
<name>A0A5D4SEE1_9BACI</name>
<evidence type="ECO:0000259" key="1">
    <source>
        <dbReference type="Pfam" id="PF13022"/>
    </source>
</evidence>
<evidence type="ECO:0000313" key="3">
    <source>
        <dbReference type="Proteomes" id="UP000322524"/>
    </source>
</evidence>
<protein>
    <recommendedName>
        <fullName evidence="1">Homeodomain phBC6A51-type domain-containing protein</fullName>
    </recommendedName>
</protein>
<comment type="caution">
    <text evidence="2">The sequence shown here is derived from an EMBL/GenBank/DDBJ whole genome shotgun (WGS) entry which is preliminary data.</text>
</comment>
<gene>
    <name evidence="2" type="ORF">FZC76_21680</name>
</gene>
<proteinExistence type="predicted"/>
<dbReference type="Proteomes" id="UP000322524">
    <property type="component" value="Unassembled WGS sequence"/>
</dbReference>
<sequence length="130" mass="14805">MALKSLRTEQLIAINYIALPKRGGLTMQQIADECKVSRQTLYEWMKDPLFESELKKQMIRNTRERLPEAIASMIDHVVDGGNAAMMKLLLQMNDMLTDSVSVDDKLTKAGDVDAMKERIAKYKEKSNVNQ</sequence>